<gene>
    <name evidence="2" type="ORF">FOTG_19150</name>
</gene>
<sequence>MLVKIYAQPKVARPLKTRLSCAIAAVGSEDGEVEQRYSHTQAPCSPAEGIQISPLQTQPGPIIPCSPNEERAVDEDRVAQTDSEDDGN</sequence>
<organism evidence="2">
    <name type="scientific">Fusarium oxysporum f. sp. vasinfectum 25433</name>
    <dbReference type="NCBI Taxonomy" id="1089449"/>
    <lineage>
        <taxon>Eukaryota</taxon>
        <taxon>Fungi</taxon>
        <taxon>Dikarya</taxon>
        <taxon>Ascomycota</taxon>
        <taxon>Pezizomycotina</taxon>
        <taxon>Sordariomycetes</taxon>
        <taxon>Hypocreomycetidae</taxon>
        <taxon>Hypocreales</taxon>
        <taxon>Nectriaceae</taxon>
        <taxon>Fusarium</taxon>
        <taxon>Fusarium oxysporum species complex</taxon>
    </lineage>
</organism>
<protein>
    <submittedName>
        <fullName evidence="2">Uncharacterized protein</fullName>
    </submittedName>
</protein>
<name>X0LV20_FUSOX</name>
<reference evidence="2" key="2">
    <citation type="submission" date="2014-03" db="EMBL/GenBank/DDBJ databases">
        <title>The Genome Annotation of Fusarium oxysporum Cotton.</title>
        <authorList>
            <consortium name="The Broad Institute Genomics Platform"/>
            <person name="Ma L.-J."/>
            <person name="Corby-Kistler H."/>
            <person name="Broz K."/>
            <person name="Gale L.R."/>
            <person name="Jonkers W."/>
            <person name="O'Donnell K."/>
            <person name="Ploetz R."/>
            <person name="Steinberg C."/>
            <person name="Schwartz D.C."/>
            <person name="VanEtten H."/>
            <person name="Zhou S."/>
            <person name="Young S.K."/>
            <person name="Zeng Q."/>
            <person name="Gargeya S."/>
            <person name="Fitzgerald M."/>
            <person name="Abouelleil A."/>
            <person name="Alvarado L."/>
            <person name="Chapman S.B."/>
            <person name="Gainer-Dewar J."/>
            <person name="Goldberg J."/>
            <person name="Griggs A."/>
            <person name="Gujja S."/>
            <person name="Hansen M."/>
            <person name="Howarth C."/>
            <person name="Imamovic A."/>
            <person name="Ireland A."/>
            <person name="Larimer J."/>
            <person name="McCowan C."/>
            <person name="Murphy C."/>
            <person name="Pearson M."/>
            <person name="Poon T.W."/>
            <person name="Priest M."/>
            <person name="Roberts A."/>
            <person name="Saif S."/>
            <person name="Shea T."/>
            <person name="Sykes S."/>
            <person name="Wortman J."/>
            <person name="Nusbaum C."/>
            <person name="Birren B."/>
        </authorList>
    </citation>
    <scope>NUCLEOTIDE SEQUENCE</scope>
    <source>
        <strain evidence="2">25433</strain>
    </source>
</reference>
<feature type="region of interest" description="Disordered" evidence="1">
    <location>
        <begin position="59"/>
        <end position="88"/>
    </location>
</feature>
<proteinExistence type="predicted"/>
<evidence type="ECO:0000256" key="1">
    <source>
        <dbReference type="SAM" id="MobiDB-lite"/>
    </source>
</evidence>
<reference evidence="2" key="1">
    <citation type="submission" date="2011-11" db="EMBL/GenBank/DDBJ databases">
        <title>The Genome Sequence of Fusarium oxysporum Cotton.</title>
        <authorList>
            <consortium name="The Broad Institute Genome Sequencing Platform"/>
            <person name="Ma L.-J."/>
            <person name="Gale L.R."/>
            <person name="Schwartz D.C."/>
            <person name="Zhou S."/>
            <person name="Corby-Kistler H."/>
            <person name="Young S.K."/>
            <person name="Zeng Q."/>
            <person name="Gargeya S."/>
            <person name="Fitzgerald M."/>
            <person name="Haas B."/>
            <person name="Abouelleil A."/>
            <person name="Alvarado L."/>
            <person name="Arachchi H.M."/>
            <person name="Berlin A."/>
            <person name="Brown A."/>
            <person name="Chapman S.B."/>
            <person name="Chen Z."/>
            <person name="Dunbar C."/>
            <person name="Freedman E."/>
            <person name="Gearin G."/>
            <person name="Goldberg J."/>
            <person name="Griggs A."/>
            <person name="Gujja S."/>
            <person name="Heiman D."/>
            <person name="Howarth C."/>
            <person name="Larson L."/>
            <person name="Lui A."/>
            <person name="MacDonald P.J.P."/>
            <person name="Montmayeur A."/>
            <person name="Murphy C."/>
            <person name="Neiman D."/>
            <person name="Pearson M."/>
            <person name="Priest M."/>
            <person name="Roberts A."/>
            <person name="Saif S."/>
            <person name="Shea T."/>
            <person name="Shenoy N."/>
            <person name="Sisk P."/>
            <person name="Stolte C."/>
            <person name="Sykes S."/>
            <person name="Wortman J."/>
            <person name="Nusbaum C."/>
            <person name="Birren B."/>
        </authorList>
    </citation>
    <scope>NUCLEOTIDE SEQUENCE [LARGE SCALE GENOMIC DNA]</scope>
    <source>
        <strain evidence="2">25433</strain>
    </source>
</reference>
<accession>X0LV20</accession>
<evidence type="ECO:0000313" key="2">
    <source>
        <dbReference type="EMBL" id="EXM12350.1"/>
    </source>
</evidence>
<feature type="compositionally biased region" description="Basic and acidic residues" evidence="1">
    <location>
        <begin position="68"/>
        <end position="79"/>
    </location>
</feature>
<dbReference type="OrthoDB" id="5080340at2759"/>
<dbReference type="AlphaFoldDB" id="X0LV20"/>
<dbReference type="EMBL" id="KK035638">
    <property type="protein sequence ID" value="EXM12350.1"/>
    <property type="molecule type" value="Genomic_DNA"/>
</dbReference>
<dbReference type="Proteomes" id="UP000030701">
    <property type="component" value="Unassembled WGS sequence"/>
</dbReference>
<dbReference type="HOGENOM" id="CLU_2469148_0_0_1"/>